<evidence type="ECO:0000313" key="7">
    <source>
        <dbReference type="EMBL" id="EFT83461.1"/>
    </source>
</evidence>
<dbReference type="SMART" id="SM00226">
    <property type="entry name" value="LMWPc"/>
    <property type="match status" value="1"/>
</dbReference>
<organism evidence="7 8">
    <name type="scientific">Parascardovia denticolens DSM 10105 = JCM 12538</name>
    <dbReference type="NCBI Taxonomy" id="864564"/>
    <lineage>
        <taxon>Bacteria</taxon>
        <taxon>Bacillati</taxon>
        <taxon>Actinomycetota</taxon>
        <taxon>Actinomycetes</taxon>
        <taxon>Bifidobacteriales</taxon>
        <taxon>Bifidobacteriaceae</taxon>
        <taxon>Parascardovia</taxon>
    </lineage>
</organism>
<name>E6K0Y0_PARDN</name>
<dbReference type="PATRIC" id="fig|864564.6.peg.1245"/>
<keyword evidence="4" id="KW-0904">Protein phosphatase</keyword>
<feature type="active site" description="Proton donor" evidence="5">
    <location>
        <position position="139"/>
    </location>
</feature>
<evidence type="ECO:0000256" key="3">
    <source>
        <dbReference type="ARBA" id="ARBA00022801"/>
    </source>
</evidence>
<dbReference type="AlphaFoldDB" id="E6K0Y0"/>
<dbReference type="PANTHER" id="PTHR11717:SF7">
    <property type="entry name" value="LOW MOLECULAR WEIGHT PHOSPHOTYROSINE PROTEIN PHOSPHATASE"/>
    <property type="match status" value="1"/>
</dbReference>
<dbReference type="CDD" id="cd16343">
    <property type="entry name" value="LMWPTP"/>
    <property type="match status" value="1"/>
</dbReference>
<evidence type="ECO:0000259" key="6">
    <source>
        <dbReference type="SMART" id="SM00226"/>
    </source>
</evidence>
<gene>
    <name evidence="7" type="ORF">HMPREF0620_0466</name>
</gene>
<dbReference type="Pfam" id="PF01451">
    <property type="entry name" value="LMWPc"/>
    <property type="match status" value="1"/>
</dbReference>
<dbReference type="Proteomes" id="UP000004946">
    <property type="component" value="Chromosome"/>
</dbReference>
<dbReference type="HOGENOM" id="CLU_071415_2_1_11"/>
<dbReference type="InterPro" id="IPR050438">
    <property type="entry name" value="LMW_PTPase"/>
</dbReference>
<dbReference type="KEGG" id="pdo:PSDT_1132"/>
<proteinExistence type="inferred from homology"/>
<protein>
    <recommendedName>
        <fullName evidence="2">protein-tyrosine-phosphatase</fullName>
        <ecNumber evidence="2">3.1.3.48</ecNumber>
    </recommendedName>
</protein>
<accession>E6K0Y0</accession>
<dbReference type="GO" id="GO:0004725">
    <property type="term" value="F:protein tyrosine phosphatase activity"/>
    <property type="evidence" value="ECO:0007669"/>
    <property type="project" value="UniProtKB-EC"/>
</dbReference>
<sequence length="171" mass="19100">MTTAGKYTVSTICTGNICRSPMGEIVLRAFFDDAGLSGRVQVESSGISSEEYGNPIDPRARRVLTARGYSLPRGHFAHRITPDEIKRTDLFLPMTASHMRSLLRQVPASKAGQVHMYRSFDPSLPTPQPGQEYKIDLVDPWYGGPEDFEIAMDQIEQVAPYIVGWVRRQLG</sequence>
<dbReference type="InterPro" id="IPR023485">
    <property type="entry name" value="Ptyr_pPase"/>
</dbReference>
<feature type="domain" description="Phosphotyrosine protein phosphatase I" evidence="6">
    <location>
        <begin position="7"/>
        <end position="165"/>
    </location>
</feature>
<dbReference type="EMBL" id="AEON01000001">
    <property type="protein sequence ID" value="EFT83461.1"/>
    <property type="molecule type" value="Genomic_DNA"/>
</dbReference>
<dbReference type="PANTHER" id="PTHR11717">
    <property type="entry name" value="LOW MOLECULAR WEIGHT PROTEIN TYROSINE PHOSPHATASE"/>
    <property type="match status" value="1"/>
</dbReference>
<feature type="active site" evidence="5">
    <location>
        <position position="19"/>
    </location>
</feature>
<reference evidence="7 8" key="1">
    <citation type="submission" date="2010-12" db="EMBL/GenBank/DDBJ databases">
        <authorList>
            <person name="Muzny D."/>
            <person name="Qin X."/>
            <person name="Buhay C."/>
            <person name="Dugan-Rocha S."/>
            <person name="Ding Y."/>
            <person name="Chen G."/>
            <person name="Hawes A."/>
            <person name="Holder M."/>
            <person name="Jhangiani S."/>
            <person name="Johnson A."/>
            <person name="Khan Z."/>
            <person name="Li Z."/>
            <person name="Liu W."/>
            <person name="Liu X."/>
            <person name="Perez L."/>
            <person name="Shen H."/>
            <person name="Wang Q."/>
            <person name="Watt J."/>
            <person name="Xi L."/>
            <person name="Xin Y."/>
            <person name="Zhou J."/>
            <person name="Deng J."/>
            <person name="Jiang H."/>
            <person name="Liu Y."/>
            <person name="Qu J."/>
            <person name="Song X.-Z."/>
            <person name="Zhang L."/>
            <person name="Villasana D."/>
            <person name="Johnson A."/>
            <person name="Liu J."/>
            <person name="Liyanage D."/>
            <person name="Lorensuhewa L."/>
            <person name="Robinson T."/>
            <person name="Song A."/>
            <person name="Song B.-B."/>
            <person name="Dinh H."/>
            <person name="Thornton R."/>
            <person name="Coyle M."/>
            <person name="Francisco L."/>
            <person name="Jackson L."/>
            <person name="Javaid M."/>
            <person name="Korchina V."/>
            <person name="Kovar C."/>
            <person name="Mata R."/>
            <person name="Mathew T."/>
            <person name="Ngo R."/>
            <person name="Nguyen L."/>
            <person name="Nguyen N."/>
            <person name="Okwuonu G."/>
            <person name="Ongeri F."/>
            <person name="Pham C."/>
            <person name="Simmons D."/>
            <person name="Wilczek-Boney K."/>
            <person name="Hale W."/>
            <person name="Jakkamsetti A."/>
            <person name="Pham P."/>
            <person name="Ruth R."/>
            <person name="San Lucas F."/>
            <person name="Warren J."/>
            <person name="Zhang J."/>
            <person name="Zhao Z."/>
            <person name="Zhou C."/>
            <person name="Zhu D."/>
            <person name="Lee S."/>
            <person name="Bess C."/>
            <person name="Blankenburg K."/>
            <person name="Forbes L."/>
            <person name="Fu Q."/>
            <person name="Gubbala S."/>
            <person name="Hirani K."/>
            <person name="Jayaseelan J.C."/>
            <person name="Lara F."/>
            <person name="Munidasa M."/>
            <person name="Palculict T."/>
            <person name="Patil S."/>
            <person name="Pu L.-L."/>
            <person name="Saada N."/>
            <person name="Tang L."/>
            <person name="Weissenberger G."/>
            <person name="Zhu Y."/>
            <person name="Hemphill L."/>
            <person name="Shang Y."/>
            <person name="Youmans B."/>
            <person name="Ayvaz T."/>
            <person name="Ross M."/>
            <person name="Santibanez J."/>
            <person name="Aqrawi P."/>
            <person name="Gross S."/>
            <person name="Joshi V."/>
            <person name="Fowler G."/>
            <person name="Nazareth L."/>
            <person name="Reid J."/>
            <person name="Worley K."/>
            <person name="Petrosino J."/>
            <person name="Highlander S."/>
            <person name="Gibbs R."/>
        </authorList>
    </citation>
    <scope>NUCLEOTIDE SEQUENCE [LARGE SCALE GENOMIC DNA]</scope>
    <source>
        <strain evidence="7 8">DSM 10105</strain>
    </source>
</reference>
<feature type="active site" description="Nucleophile" evidence="5">
    <location>
        <position position="13"/>
    </location>
</feature>
<dbReference type="InterPro" id="IPR036196">
    <property type="entry name" value="Ptyr_pPase_sf"/>
</dbReference>
<dbReference type="SUPFAM" id="SSF52788">
    <property type="entry name" value="Phosphotyrosine protein phosphatases I"/>
    <property type="match status" value="1"/>
</dbReference>
<evidence type="ECO:0000256" key="2">
    <source>
        <dbReference type="ARBA" id="ARBA00013064"/>
    </source>
</evidence>
<keyword evidence="8" id="KW-1185">Reference proteome</keyword>
<evidence type="ECO:0000313" key="8">
    <source>
        <dbReference type="Proteomes" id="UP000004946"/>
    </source>
</evidence>
<dbReference type="EC" id="3.1.3.48" evidence="2"/>
<evidence type="ECO:0000256" key="4">
    <source>
        <dbReference type="ARBA" id="ARBA00022912"/>
    </source>
</evidence>
<dbReference type="PRINTS" id="PR00719">
    <property type="entry name" value="LMWPTPASE"/>
</dbReference>
<dbReference type="eggNOG" id="COG0394">
    <property type="taxonomic scope" value="Bacteria"/>
</dbReference>
<dbReference type="Gene3D" id="3.40.50.2300">
    <property type="match status" value="1"/>
</dbReference>
<dbReference type="RefSeq" id="WP_006288880.1">
    <property type="nucleotide sequence ID" value="NZ_AP012333.1"/>
</dbReference>
<comment type="caution">
    <text evidence="7">The sequence shown here is derived from an EMBL/GenBank/DDBJ whole genome shotgun (WGS) entry which is preliminary data.</text>
</comment>
<evidence type="ECO:0000256" key="5">
    <source>
        <dbReference type="PIRSR" id="PIRSR617867-1"/>
    </source>
</evidence>
<keyword evidence="3" id="KW-0378">Hydrolase</keyword>
<dbReference type="InterPro" id="IPR017867">
    <property type="entry name" value="Tyr_phospatase_low_mol_wt"/>
</dbReference>
<evidence type="ECO:0000256" key="1">
    <source>
        <dbReference type="ARBA" id="ARBA00011063"/>
    </source>
</evidence>
<comment type="similarity">
    <text evidence="1">Belongs to the low molecular weight phosphotyrosine protein phosphatase family.</text>
</comment>